<dbReference type="PANTHER" id="PTHR43433:SF5">
    <property type="entry name" value="AB HYDROLASE-1 DOMAIN-CONTAINING PROTEIN"/>
    <property type="match status" value="1"/>
</dbReference>
<dbReference type="InterPro" id="IPR029058">
    <property type="entry name" value="AB_hydrolase_fold"/>
</dbReference>
<dbReference type="Pfam" id="PF00561">
    <property type="entry name" value="Abhydrolase_1"/>
    <property type="match status" value="1"/>
</dbReference>
<dbReference type="SUPFAM" id="SSF53474">
    <property type="entry name" value="alpha/beta-Hydrolases"/>
    <property type="match status" value="1"/>
</dbReference>
<dbReference type="EMBL" id="CADCTR010002062">
    <property type="protein sequence ID" value="CAA9329623.1"/>
    <property type="molecule type" value="Genomic_DNA"/>
</dbReference>
<evidence type="ECO:0000313" key="2">
    <source>
        <dbReference type="EMBL" id="CAA9329623.1"/>
    </source>
</evidence>
<accession>A0A6J4LEN6</accession>
<evidence type="ECO:0000259" key="1">
    <source>
        <dbReference type="Pfam" id="PF00561"/>
    </source>
</evidence>
<proteinExistence type="predicted"/>
<feature type="non-terminal residue" evidence="2">
    <location>
        <position position="1"/>
    </location>
</feature>
<dbReference type="PANTHER" id="PTHR43433">
    <property type="entry name" value="HYDROLASE, ALPHA/BETA FOLD FAMILY PROTEIN"/>
    <property type="match status" value="1"/>
</dbReference>
<dbReference type="InterPro" id="IPR000073">
    <property type="entry name" value="AB_hydrolase_1"/>
</dbReference>
<protein>
    <recommendedName>
        <fullName evidence="1">AB hydrolase-1 domain-containing protein</fullName>
    </recommendedName>
</protein>
<dbReference type="InterPro" id="IPR050471">
    <property type="entry name" value="AB_hydrolase"/>
</dbReference>
<sequence length="153" mass="17321">VHATHLPFTGKLYVHPRWSKRTAQTHAHVTTLLGRLGARVPHAHNGGVLQAWARRSYYMARTDEEVLQAYVRAIYHGSLGDELRHIQQPTLVLTGSRDMLVRPRQARELAQMIPRARLVILRGAYHNPMDEQPAAFQQALIEFLDIEDGTSAS</sequence>
<dbReference type="Gene3D" id="3.40.50.1820">
    <property type="entry name" value="alpha/beta hydrolase"/>
    <property type="match status" value="1"/>
</dbReference>
<dbReference type="AlphaFoldDB" id="A0A6J4LEN6"/>
<feature type="domain" description="AB hydrolase-1" evidence="1">
    <location>
        <begin position="32"/>
        <end position="132"/>
    </location>
</feature>
<name>A0A6J4LEN6_9CHLR</name>
<reference evidence="2" key="1">
    <citation type="submission" date="2020-02" db="EMBL/GenBank/DDBJ databases">
        <authorList>
            <person name="Meier V. D."/>
        </authorList>
    </citation>
    <scope>NUCLEOTIDE SEQUENCE</scope>
    <source>
        <strain evidence="2">AVDCRST_MAG93</strain>
    </source>
</reference>
<organism evidence="2">
    <name type="scientific">uncultured Chloroflexia bacterium</name>
    <dbReference type="NCBI Taxonomy" id="1672391"/>
    <lineage>
        <taxon>Bacteria</taxon>
        <taxon>Bacillati</taxon>
        <taxon>Chloroflexota</taxon>
        <taxon>Chloroflexia</taxon>
        <taxon>environmental samples</taxon>
    </lineage>
</organism>
<gene>
    <name evidence="2" type="ORF">AVDCRST_MAG93-6129</name>
</gene>